<protein>
    <submittedName>
        <fullName evidence="2">Uncharacterized protein</fullName>
    </submittedName>
</protein>
<keyword evidence="3" id="KW-1185">Reference proteome</keyword>
<feature type="region of interest" description="Disordered" evidence="1">
    <location>
        <begin position="9"/>
        <end position="32"/>
    </location>
</feature>
<dbReference type="InParanoid" id="A0A2H3CKI5"/>
<feature type="compositionally biased region" description="Pro residues" evidence="1">
    <location>
        <begin position="13"/>
        <end position="26"/>
    </location>
</feature>
<dbReference type="EMBL" id="KZ293724">
    <property type="protein sequence ID" value="PBK81864.1"/>
    <property type="molecule type" value="Genomic_DNA"/>
</dbReference>
<proteinExistence type="predicted"/>
<dbReference type="Proteomes" id="UP000217790">
    <property type="component" value="Unassembled WGS sequence"/>
</dbReference>
<evidence type="ECO:0000313" key="3">
    <source>
        <dbReference type="Proteomes" id="UP000217790"/>
    </source>
</evidence>
<dbReference type="AlphaFoldDB" id="A0A2H3CKI5"/>
<evidence type="ECO:0000256" key="1">
    <source>
        <dbReference type="SAM" id="MobiDB-lite"/>
    </source>
</evidence>
<accession>A0A2H3CKI5</accession>
<reference evidence="3" key="1">
    <citation type="journal article" date="2017" name="Nat. Ecol. Evol.">
        <title>Genome expansion and lineage-specific genetic innovations in the forest pathogenic fungi Armillaria.</title>
        <authorList>
            <person name="Sipos G."/>
            <person name="Prasanna A.N."/>
            <person name="Walter M.C."/>
            <person name="O'Connor E."/>
            <person name="Balint B."/>
            <person name="Krizsan K."/>
            <person name="Kiss B."/>
            <person name="Hess J."/>
            <person name="Varga T."/>
            <person name="Slot J."/>
            <person name="Riley R."/>
            <person name="Boka B."/>
            <person name="Rigling D."/>
            <person name="Barry K."/>
            <person name="Lee J."/>
            <person name="Mihaltcheva S."/>
            <person name="LaButti K."/>
            <person name="Lipzen A."/>
            <person name="Waldron R."/>
            <person name="Moloney N.M."/>
            <person name="Sperisen C."/>
            <person name="Kredics L."/>
            <person name="Vagvoelgyi C."/>
            <person name="Patrignani A."/>
            <person name="Fitzpatrick D."/>
            <person name="Nagy I."/>
            <person name="Doyle S."/>
            <person name="Anderson J.B."/>
            <person name="Grigoriev I.V."/>
            <person name="Gueldener U."/>
            <person name="Muensterkoetter M."/>
            <person name="Nagy L.G."/>
        </authorList>
    </citation>
    <scope>NUCLEOTIDE SEQUENCE [LARGE SCALE GENOMIC DNA]</scope>
    <source>
        <strain evidence="3">Ar21-2</strain>
    </source>
</reference>
<gene>
    <name evidence="2" type="ORF">ARMGADRAFT_1039063</name>
</gene>
<organism evidence="2 3">
    <name type="scientific">Armillaria gallica</name>
    <name type="common">Bulbous honey fungus</name>
    <name type="synonym">Armillaria bulbosa</name>
    <dbReference type="NCBI Taxonomy" id="47427"/>
    <lineage>
        <taxon>Eukaryota</taxon>
        <taxon>Fungi</taxon>
        <taxon>Dikarya</taxon>
        <taxon>Basidiomycota</taxon>
        <taxon>Agaricomycotina</taxon>
        <taxon>Agaricomycetes</taxon>
        <taxon>Agaricomycetidae</taxon>
        <taxon>Agaricales</taxon>
        <taxon>Marasmiineae</taxon>
        <taxon>Physalacriaceae</taxon>
        <taxon>Armillaria</taxon>
    </lineage>
</organism>
<name>A0A2H3CKI5_ARMGA</name>
<evidence type="ECO:0000313" key="2">
    <source>
        <dbReference type="EMBL" id="PBK81864.1"/>
    </source>
</evidence>
<sequence>MILATHELVGSLPPIPTRSTNPPPPKLSSRQKETFYVSSVEGPIVNVHKTFATPIIRPDSEAGLLCLLERELWAYLRPESEQVVPGAGYTTGIYARVLITRFCGPLWMFGKPRLRDLA</sequence>